<accession>A0ABU4N0N1</accession>
<dbReference type="InterPro" id="IPR000412">
    <property type="entry name" value="ABC_2_transport"/>
</dbReference>
<feature type="transmembrane region" description="Helical" evidence="6">
    <location>
        <begin position="182"/>
        <end position="201"/>
    </location>
</feature>
<keyword evidence="5" id="KW-0046">Antibiotic resistance</keyword>
<feature type="transmembrane region" description="Helical" evidence="6">
    <location>
        <begin position="149"/>
        <end position="170"/>
    </location>
</feature>
<dbReference type="InterPro" id="IPR013525">
    <property type="entry name" value="ABC2_TM"/>
</dbReference>
<evidence type="ECO:0000256" key="1">
    <source>
        <dbReference type="ARBA" id="ARBA00004141"/>
    </source>
</evidence>
<keyword evidence="6" id="KW-1003">Cell membrane</keyword>
<feature type="transmembrane region" description="Helical" evidence="6">
    <location>
        <begin position="67"/>
        <end position="90"/>
    </location>
</feature>
<evidence type="ECO:0000256" key="4">
    <source>
        <dbReference type="ARBA" id="ARBA00023136"/>
    </source>
</evidence>
<dbReference type="PRINTS" id="PR00164">
    <property type="entry name" value="ABC2TRNSPORT"/>
</dbReference>
<organism evidence="8 9">
    <name type="scientific">Streptomyces caniscabiei</name>
    <dbReference type="NCBI Taxonomy" id="2746961"/>
    <lineage>
        <taxon>Bacteria</taxon>
        <taxon>Bacillati</taxon>
        <taxon>Actinomycetota</taxon>
        <taxon>Actinomycetes</taxon>
        <taxon>Kitasatosporales</taxon>
        <taxon>Streptomycetaceae</taxon>
        <taxon>Streptomyces</taxon>
    </lineage>
</organism>
<dbReference type="PANTHER" id="PTHR43229">
    <property type="entry name" value="NODULATION PROTEIN J"/>
    <property type="match status" value="1"/>
</dbReference>
<comment type="caution">
    <text evidence="8">The sequence shown here is derived from an EMBL/GenBank/DDBJ whole genome shotgun (WGS) entry which is preliminary data.</text>
</comment>
<feature type="domain" description="ABC transmembrane type-2" evidence="7">
    <location>
        <begin position="35"/>
        <end position="261"/>
    </location>
</feature>
<dbReference type="RefSeq" id="WP_045563541.1">
    <property type="nucleotide sequence ID" value="NZ_JABXWF010000040.1"/>
</dbReference>
<evidence type="ECO:0000256" key="3">
    <source>
        <dbReference type="ARBA" id="ARBA00022989"/>
    </source>
</evidence>
<keyword evidence="3 6" id="KW-1133">Transmembrane helix</keyword>
<dbReference type="Pfam" id="PF01061">
    <property type="entry name" value="ABC2_membrane"/>
    <property type="match status" value="1"/>
</dbReference>
<dbReference type="PANTHER" id="PTHR43229:SF2">
    <property type="entry name" value="NODULATION PROTEIN J"/>
    <property type="match status" value="1"/>
</dbReference>
<keyword evidence="2 6" id="KW-0812">Transmembrane</keyword>
<comment type="similarity">
    <text evidence="6">Belongs to the ABC-2 integral membrane protein family.</text>
</comment>
<keyword evidence="9" id="KW-1185">Reference proteome</keyword>
<dbReference type="Proteomes" id="UP001282474">
    <property type="component" value="Unassembled WGS sequence"/>
</dbReference>
<evidence type="ECO:0000256" key="2">
    <source>
        <dbReference type="ARBA" id="ARBA00022692"/>
    </source>
</evidence>
<comment type="subcellular location">
    <subcellularLocation>
        <location evidence="6">Cell membrane</location>
        <topology evidence="6">Multi-pass membrane protein</topology>
    </subcellularLocation>
    <subcellularLocation>
        <location evidence="1">Membrane</location>
        <topology evidence="1">Multi-pass membrane protein</topology>
    </subcellularLocation>
</comment>
<evidence type="ECO:0000259" key="7">
    <source>
        <dbReference type="PROSITE" id="PS51012"/>
    </source>
</evidence>
<evidence type="ECO:0000256" key="5">
    <source>
        <dbReference type="ARBA" id="ARBA00023251"/>
    </source>
</evidence>
<sequence length="264" mass="29031">MRKRTEGDTPVPPLLPTLRAVWLRELLLFRRYWPATTFGSLVEPMVYLAGFGLGFSRLVDSAEGQPYARFLGTGMIVTSVLFSSAFAGMFETFNRRRYQRLYDAVLSRPVDVWEIVTAEASWIAVKSSVYSSVPLAVTLALGLPPGPGLLLVPLITLLSGLAFAQCGMWISTLVPAIDWLRLVVSGVLTPLVMGAGVFFPLGGLPEWVQTLAAVNPIYHSMQLVRHSAFGTLGAGDWLHALFLIGFTGAMWFLAVRGMRRRLID</sequence>
<evidence type="ECO:0000256" key="6">
    <source>
        <dbReference type="RuleBase" id="RU361157"/>
    </source>
</evidence>
<evidence type="ECO:0000313" key="8">
    <source>
        <dbReference type="EMBL" id="MDX3043140.1"/>
    </source>
</evidence>
<gene>
    <name evidence="8" type="ORF">PV383_39120</name>
</gene>
<feature type="transmembrane region" description="Helical" evidence="6">
    <location>
        <begin position="237"/>
        <end position="255"/>
    </location>
</feature>
<keyword evidence="4 6" id="KW-0472">Membrane</keyword>
<proteinExistence type="inferred from homology"/>
<dbReference type="PIRSF" id="PIRSF006648">
    <property type="entry name" value="DrrB"/>
    <property type="match status" value="1"/>
</dbReference>
<feature type="transmembrane region" description="Helical" evidence="6">
    <location>
        <begin position="123"/>
        <end position="143"/>
    </location>
</feature>
<evidence type="ECO:0000313" key="9">
    <source>
        <dbReference type="Proteomes" id="UP001282474"/>
    </source>
</evidence>
<feature type="transmembrane region" description="Helical" evidence="6">
    <location>
        <begin position="32"/>
        <end position="55"/>
    </location>
</feature>
<name>A0ABU4N0N1_9ACTN</name>
<keyword evidence="6" id="KW-0813">Transport</keyword>
<protein>
    <recommendedName>
        <fullName evidence="6">Transport permease protein</fullName>
    </recommendedName>
</protein>
<reference evidence="8 9" key="1">
    <citation type="journal article" date="2023" name="Microb. Genom.">
        <title>Mesoterricola silvestris gen. nov., sp. nov., Mesoterricola sediminis sp. nov., Geothrix oryzae sp. nov., Geothrix edaphica sp. nov., Geothrix rubra sp. nov., and Geothrix limicola sp. nov., six novel members of Acidobacteriota isolated from soils.</title>
        <authorList>
            <person name="Weisberg A.J."/>
            <person name="Pearce E."/>
            <person name="Kramer C.G."/>
            <person name="Chang J.H."/>
            <person name="Clarke C.R."/>
        </authorList>
    </citation>
    <scope>NUCLEOTIDE SEQUENCE [LARGE SCALE GENOMIC DNA]</scope>
    <source>
        <strain evidence="8 9">NE20-4-1</strain>
    </source>
</reference>
<dbReference type="PROSITE" id="PS51012">
    <property type="entry name" value="ABC_TM2"/>
    <property type="match status" value="1"/>
</dbReference>
<dbReference type="InterPro" id="IPR047817">
    <property type="entry name" value="ABC2_TM_bact-type"/>
</dbReference>
<dbReference type="InterPro" id="IPR051784">
    <property type="entry name" value="Nod_factor_ABC_transporter"/>
</dbReference>
<dbReference type="EMBL" id="JARAWJ010000047">
    <property type="protein sequence ID" value="MDX3043140.1"/>
    <property type="molecule type" value="Genomic_DNA"/>
</dbReference>